<comment type="caution">
    <text evidence="1">The sequence shown here is derived from an EMBL/GenBank/DDBJ whole genome shotgun (WGS) entry which is preliminary data.</text>
</comment>
<protein>
    <recommendedName>
        <fullName evidence="3">DNA polymerase III delta N-terminal domain-containing protein</fullName>
    </recommendedName>
</protein>
<dbReference type="EMBL" id="JAFKGL010000011">
    <property type="protein sequence ID" value="MBN9412566.1"/>
    <property type="molecule type" value="Genomic_DNA"/>
</dbReference>
<proteinExistence type="predicted"/>
<name>A0A8J7TUA8_9PROT</name>
<organism evidence="1 2">
    <name type="scientific">Candidatus Paracaedimonas acanthamoebae</name>
    <dbReference type="NCBI Taxonomy" id="244581"/>
    <lineage>
        <taxon>Bacteria</taxon>
        <taxon>Pseudomonadati</taxon>
        <taxon>Pseudomonadota</taxon>
        <taxon>Alphaproteobacteria</taxon>
        <taxon>Holosporales</taxon>
        <taxon>Caedimonadaceae</taxon>
        <taxon>Candidatus Paracaedimonas</taxon>
    </lineage>
</organism>
<reference evidence="1" key="1">
    <citation type="submission" date="2021-02" db="EMBL/GenBank/DDBJ databases">
        <title>Thiocyanate and organic carbon inputs drive convergent selection for specific autotrophic Afipia and Thiobacillus strains within complex microbiomes.</title>
        <authorList>
            <person name="Huddy R.J."/>
            <person name="Sachdeva R."/>
            <person name="Kadzinga F."/>
            <person name="Kantor R.S."/>
            <person name="Harrison S.T.L."/>
            <person name="Banfield J.F."/>
        </authorList>
    </citation>
    <scope>NUCLEOTIDE SEQUENCE</scope>
    <source>
        <strain evidence="1">SCN18_10_11_15_R4_P_38_20</strain>
    </source>
</reference>
<dbReference type="Proteomes" id="UP000664414">
    <property type="component" value="Unassembled WGS sequence"/>
</dbReference>
<evidence type="ECO:0008006" key="3">
    <source>
        <dbReference type="Google" id="ProtNLM"/>
    </source>
</evidence>
<sequence length="309" mass="35471">MKISSFSQFLAKRPPQCKCFLIYGNNENLVYFREKVLLNQLKKTIPSLQVHPLEEFILPEAPSLSLFEAEPSSIVYLYRRASDRLLKEIEKGLTQDQNYYIFASPQLTSKSKLVDFALKHPSVAAIPSYTTEEAEITKVIHDFCQEMSLNFPQEAKKILFENLMTNPITFESQLQKAALFYPEDSSNFSDTDFKSLFVSKEEGDLFKMKDAFFKGDVAAFTQLWNILKKDDFQDIALIRFLQAEAFRSLKGPGNGPYQARPPLTPLQVSTLLSLLLTLETTLKWQADLPDNYLLQKLLQWLPAKSLETR</sequence>
<dbReference type="AlphaFoldDB" id="A0A8J7TUA8"/>
<gene>
    <name evidence="1" type="ORF">J0H12_01390</name>
</gene>
<accession>A0A8J7TUA8</accession>
<evidence type="ECO:0000313" key="1">
    <source>
        <dbReference type="EMBL" id="MBN9412566.1"/>
    </source>
</evidence>
<evidence type="ECO:0000313" key="2">
    <source>
        <dbReference type="Proteomes" id="UP000664414"/>
    </source>
</evidence>